<dbReference type="GO" id="GO:0004640">
    <property type="term" value="F:phosphoribosylanthranilate isomerase activity"/>
    <property type="evidence" value="ECO:0007669"/>
    <property type="project" value="UniProtKB-UniRule"/>
</dbReference>
<sequence>MSRTRIKICGTTSIKDALLARDAGADAIGLIFARSRRRVDGPTARRISLAVGPSLARVGVFVVGEEGGALDEVLRTADVARLSALQLHGVSGAAGDLYLQAALRYYPVLQVVRPGDELPQPHEGLELLFDAAQPGSGMTLDWQALRTRFATGSWLAGGLGPQNVGQALRILPAAGVDAVSALEVSPGIKDPDRVYAFVRAVSAAGPRNDHE</sequence>
<dbReference type="OrthoDB" id="9786954at2"/>
<dbReference type="SUPFAM" id="SSF51366">
    <property type="entry name" value="Ribulose-phoshate binding barrel"/>
    <property type="match status" value="1"/>
</dbReference>
<dbReference type="CDD" id="cd00405">
    <property type="entry name" value="PRAI"/>
    <property type="match status" value="1"/>
</dbReference>
<dbReference type="PANTHER" id="PTHR42894:SF1">
    <property type="entry name" value="N-(5'-PHOSPHORIBOSYL)ANTHRANILATE ISOMERASE"/>
    <property type="match status" value="1"/>
</dbReference>
<dbReference type="Proteomes" id="UP000010467">
    <property type="component" value="Chromosome"/>
</dbReference>
<evidence type="ECO:0000256" key="9">
    <source>
        <dbReference type="HAMAP-Rule" id="MF_00135"/>
    </source>
</evidence>
<evidence type="ECO:0000256" key="1">
    <source>
        <dbReference type="ARBA" id="ARBA00001164"/>
    </source>
</evidence>
<dbReference type="UniPathway" id="UPA00035">
    <property type="reaction ID" value="UER00042"/>
</dbReference>
<organism evidence="11 12">
    <name type="scientific">Deinococcus peraridilitoris (strain DSM 19664 / LMG 22246 / CIP 109416 / KR-200)</name>
    <dbReference type="NCBI Taxonomy" id="937777"/>
    <lineage>
        <taxon>Bacteria</taxon>
        <taxon>Thermotogati</taxon>
        <taxon>Deinococcota</taxon>
        <taxon>Deinococci</taxon>
        <taxon>Deinococcales</taxon>
        <taxon>Deinococcaceae</taxon>
        <taxon>Deinococcus</taxon>
    </lineage>
</organism>
<proteinExistence type="inferred from homology"/>
<evidence type="ECO:0000256" key="2">
    <source>
        <dbReference type="ARBA" id="ARBA00004664"/>
    </source>
</evidence>
<evidence type="ECO:0000313" key="11">
    <source>
        <dbReference type="EMBL" id="AFZ67258.1"/>
    </source>
</evidence>
<evidence type="ECO:0000256" key="4">
    <source>
        <dbReference type="ARBA" id="ARBA00022272"/>
    </source>
</evidence>
<feature type="domain" description="N-(5'phosphoribosyl) anthranilate isomerase (PRAI)" evidence="10">
    <location>
        <begin position="6"/>
        <end position="199"/>
    </location>
</feature>
<keyword evidence="12" id="KW-1185">Reference proteome</keyword>
<dbReference type="HAMAP" id="MF_00135">
    <property type="entry name" value="PRAI"/>
    <property type="match status" value="1"/>
</dbReference>
<dbReference type="InterPro" id="IPR011060">
    <property type="entry name" value="RibuloseP-bd_barrel"/>
</dbReference>
<evidence type="ECO:0000256" key="5">
    <source>
        <dbReference type="ARBA" id="ARBA00022605"/>
    </source>
</evidence>
<dbReference type="InterPro" id="IPR044643">
    <property type="entry name" value="TrpF_fam"/>
</dbReference>
<dbReference type="HOGENOM" id="CLU_076364_2_0_0"/>
<name>L0A048_DEIPD</name>
<dbReference type="RefSeq" id="WP_015235563.1">
    <property type="nucleotide sequence ID" value="NC_019793.1"/>
</dbReference>
<dbReference type="InterPro" id="IPR001240">
    <property type="entry name" value="PRAI_dom"/>
</dbReference>
<dbReference type="Gene3D" id="3.20.20.70">
    <property type="entry name" value="Aldolase class I"/>
    <property type="match status" value="1"/>
</dbReference>
<keyword evidence="7 9" id="KW-0057">Aromatic amino acid biosynthesis</keyword>
<dbReference type="PATRIC" id="fig|937777.3.peg.1740"/>
<keyword evidence="5 9" id="KW-0028">Amino-acid biosynthesis</keyword>
<dbReference type="Pfam" id="PF00697">
    <property type="entry name" value="PRAI"/>
    <property type="match status" value="1"/>
</dbReference>
<protein>
    <recommendedName>
        <fullName evidence="4 9">N-(5'-phosphoribosyl)anthranilate isomerase</fullName>
        <shortName evidence="9">PRAI</shortName>
        <ecNumber evidence="3 9">5.3.1.24</ecNumber>
    </recommendedName>
</protein>
<accession>L0A048</accession>
<reference evidence="12" key="1">
    <citation type="submission" date="2012-03" db="EMBL/GenBank/DDBJ databases">
        <title>Complete sequence of chromosome of Deinococcus peraridilitoris DSM 19664.</title>
        <authorList>
            <person name="Lucas S."/>
            <person name="Copeland A."/>
            <person name="Lapidus A."/>
            <person name="Glavina del Rio T."/>
            <person name="Dalin E."/>
            <person name="Tice H."/>
            <person name="Bruce D."/>
            <person name="Goodwin L."/>
            <person name="Pitluck S."/>
            <person name="Peters L."/>
            <person name="Mikhailova N."/>
            <person name="Lu M."/>
            <person name="Kyrpides N."/>
            <person name="Mavromatis K."/>
            <person name="Ivanova N."/>
            <person name="Brettin T."/>
            <person name="Detter J.C."/>
            <person name="Han C."/>
            <person name="Larimer F."/>
            <person name="Land M."/>
            <person name="Hauser L."/>
            <person name="Markowitz V."/>
            <person name="Cheng J.-F."/>
            <person name="Hugenholtz P."/>
            <person name="Woyke T."/>
            <person name="Wu D."/>
            <person name="Pukall R."/>
            <person name="Steenblock K."/>
            <person name="Brambilla E."/>
            <person name="Klenk H.-P."/>
            <person name="Eisen J.A."/>
        </authorList>
    </citation>
    <scope>NUCLEOTIDE SEQUENCE [LARGE SCALE GENOMIC DNA]</scope>
    <source>
        <strain evidence="12">DSM 19664 / LMG 22246 / CIP 109416 / KR-200</strain>
    </source>
</reference>
<gene>
    <name evidence="9" type="primary">trpF</name>
    <name evidence="11" type="ordered locus">Deipe_1739</name>
</gene>
<dbReference type="AlphaFoldDB" id="L0A048"/>
<evidence type="ECO:0000256" key="8">
    <source>
        <dbReference type="ARBA" id="ARBA00023235"/>
    </source>
</evidence>
<dbReference type="GO" id="GO:0000162">
    <property type="term" value="P:L-tryptophan biosynthetic process"/>
    <property type="evidence" value="ECO:0007669"/>
    <property type="project" value="UniProtKB-UniRule"/>
</dbReference>
<comment type="catalytic activity">
    <reaction evidence="1 9">
        <text>N-(5-phospho-beta-D-ribosyl)anthranilate = 1-(2-carboxyphenylamino)-1-deoxy-D-ribulose 5-phosphate</text>
        <dbReference type="Rhea" id="RHEA:21540"/>
        <dbReference type="ChEBI" id="CHEBI:18277"/>
        <dbReference type="ChEBI" id="CHEBI:58613"/>
        <dbReference type="EC" id="5.3.1.24"/>
    </reaction>
</comment>
<dbReference type="KEGG" id="dpd:Deipe_1739"/>
<dbReference type="eggNOG" id="COG0135">
    <property type="taxonomic scope" value="Bacteria"/>
</dbReference>
<evidence type="ECO:0000256" key="7">
    <source>
        <dbReference type="ARBA" id="ARBA00023141"/>
    </source>
</evidence>
<comment type="pathway">
    <text evidence="2 9">Amino-acid biosynthesis; L-tryptophan biosynthesis; L-tryptophan from chorismate: step 3/5.</text>
</comment>
<dbReference type="PANTHER" id="PTHR42894">
    <property type="entry name" value="N-(5'-PHOSPHORIBOSYL)ANTHRANILATE ISOMERASE"/>
    <property type="match status" value="1"/>
</dbReference>
<dbReference type="EC" id="5.3.1.24" evidence="3 9"/>
<dbReference type="InterPro" id="IPR013785">
    <property type="entry name" value="Aldolase_TIM"/>
</dbReference>
<keyword evidence="6 9" id="KW-0822">Tryptophan biosynthesis</keyword>
<comment type="similarity">
    <text evidence="9">Belongs to the TrpF family.</text>
</comment>
<dbReference type="STRING" id="937777.Deipe_1739"/>
<evidence type="ECO:0000256" key="3">
    <source>
        <dbReference type="ARBA" id="ARBA00012572"/>
    </source>
</evidence>
<evidence type="ECO:0000313" key="12">
    <source>
        <dbReference type="Proteomes" id="UP000010467"/>
    </source>
</evidence>
<keyword evidence="8 9" id="KW-0413">Isomerase</keyword>
<evidence type="ECO:0000256" key="6">
    <source>
        <dbReference type="ARBA" id="ARBA00022822"/>
    </source>
</evidence>
<dbReference type="EMBL" id="CP003382">
    <property type="protein sequence ID" value="AFZ67258.1"/>
    <property type="molecule type" value="Genomic_DNA"/>
</dbReference>
<evidence type="ECO:0000259" key="10">
    <source>
        <dbReference type="Pfam" id="PF00697"/>
    </source>
</evidence>